<keyword evidence="7" id="KW-1185">Reference proteome</keyword>
<dbReference type="PANTHER" id="PTHR24198">
    <property type="entry name" value="ANKYRIN REPEAT AND PROTEIN KINASE DOMAIN-CONTAINING PROTEIN"/>
    <property type="match status" value="1"/>
</dbReference>
<dbReference type="STRING" id="1336337.A0A3N4JN73"/>
<dbReference type="PROSITE" id="PS50297">
    <property type="entry name" value="ANK_REP_REGION"/>
    <property type="match status" value="1"/>
</dbReference>
<organism evidence="6 7">
    <name type="scientific">Choiromyces venosus 120613-1</name>
    <dbReference type="NCBI Taxonomy" id="1336337"/>
    <lineage>
        <taxon>Eukaryota</taxon>
        <taxon>Fungi</taxon>
        <taxon>Dikarya</taxon>
        <taxon>Ascomycota</taxon>
        <taxon>Pezizomycotina</taxon>
        <taxon>Pezizomycetes</taxon>
        <taxon>Pezizales</taxon>
        <taxon>Tuberaceae</taxon>
        <taxon>Choiromyces</taxon>
    </lineage>
</organism>
<keyword evidence="1" id="KW-0677">Repeat</keyword>
<gene>
    <name evidence="6" type="ORF">L873DRAFT_1806173</name>
</gene>
<dbReference type="EMBL" id="ML120385">
    <property type="protein sequence ID" value="RPA99679.1"/>
    <property type="molecule type" value="Genomic_DNA"/>
</dbReference>
<dbReference type="InterPro" id="IPR036770">
    <property type="entry name" value="Ankyrin_rpt-contain_sf"/>
</dbReference>
<dbReference type="SUPFAM" id="SSF48403">
    <property type="entry name" value="Ankyrin repeat"/>
    <property type="match status" value="1"/>
</dbReference>
<evidence type="ECO:0000256" key="2">
    <source>
        <dbReference type="ARBA" id="ARBA00023043"/>
    </source>
</evidence>
<dbReference type="OrthoDB" id="341259at2759"/>
<evidence type="ECO:0000259" key="5">
    <source>
        <dbReference type="PROSITE" id="PS50181"/>
    </source>
</evidence>
<dbReference type="Gene3D" id="1.25.40.20">
    <property type="entry name" value="Ankyrin repeat-containing domain"/>
    <property type="match status" value="2"/>
</dbReference>
<evidence type="ECO:0000256" key="3">
    <source>
        <dbReference type="PROSITE-ProRule" id="PRU00023"/>
    </source>
</evidence>
<dbReference type="Proteomes" id="UP000276215">
    <property type="component" value="Unassembled WGS sequence"/>
</dbReference>
<evidence type="ECO:0000313" key="7">
    <source>
        <dbReference type="Proteomes" id="UP000276215"/>
    </source>
</evidence>
<dbReference type="SMART" id="SM00248">
    <property type="entry name" value="ANK"/>
    <property type="match status" value="6"/>
</dbReference>
<sequence length="354" mass="39447">MSFLNLPNEIILQIAQDQAISDLHSLLVTNRRLACLLQKTLIDTVFRTRSAPHGKRLLLQIARTGDVAAVRNLFDRQILRFAAGDDNALLNNAVVREPDVAVRTLIEAGISVNSKEKTGDTPLMRAIWSGNESMVRLLLGYPHVDVNCLNDNHETAFHLACVYGSEGMMKAFLEREELEVNVVNRFSWRPIHVVVGRDQVGMVRALLAHPRLEINVLGLNRWTPLHCAARRGVGEIVRLLLEDGRLDINAKCSPKDRTPLVIAVYECHASIVEMLLNDKRIDLKLSLKSLKVEKLKTSTARKVEQALQNRGLLGPKRKNVSPKSNEEESPVSEGKRLKSGEESVSQGESQNIGS</sequence>
<feature type="repeat" description="ANK" evidence="3">
    <location>
        <begin position="220"/>
        <end position="244"/>
    </location>
</feature>
<dbReference type="InterPro" id="IPR002110">
    <property type="entry name" value="Ankyrin_rpt"/>
</dbReference>
<feature type="compositionally biased region" description="Low complexity" evidence="4">
    <location>
        <begin position="342"/>
        <end position="354"/>
    </location>
</feature>
<dbReference type="PROSITE" id="PS50181">
    <property type="entry name" value="FBOX"/>
    <property type="match status" value="1"/>
</dbReference>
<proteinExistence type="predicted"/>
<name>A0A3N4JN73_9PEZI</name>
<evidence type="ECO:0000256" key="4">
    <source>
        <dbReference type="SAM" id="MobiDB-lite"/>
    </source>
</evidence>
<dbReference type="PANTHER" id="PTHR24198:SF165">
    <property type="entry name" value="ANKYRIN REPEAT-CONTAINING PROTEIN-RELATED"/>
    <property type="match status" value="1"/>
</dbReference>
<keyword evidence="2 3" id="KW-0040">ANK repeat</keyword>
<feature type="region of interest" description="Disordered" evidence="4">
    <location>
        <begin position="306"/>
        <end position="354"/>
    </location>
</feature>
<dbReference type="InterPro" id="IPR001810">
    <property type="entry name" value="F-box_dom"/>
</dbReference>
<reference evidence="6 7" key="1">
    <citation type="journal article" date="2018" name="Nat. Ecol. Evol.">
        <title>Pezizomycetes genomes reveal the molecular basis of ectomycorrhizal truffle lifestyle.</title>
        <authorList>
            <person name="Murat C."/>
            <person name="Payen T."/>
            <person name="Noel B."/>
            <person name="Kuo A."/>
            <person name="Morin E."/>
            <person name="Chen J."/>
            <person name="Kohler A."/>
            <person name="Krizsan K."/>
            <person name="Balestrini R."/>
            <person name="Da Silva C."/>
            <person name="Montanini B."/>
            <person name="Hainaut M."/>
            <person name="Levati E."/>
            <person name="Barry K.W."/>
            <person name="Belfiori B."/>
            <person name="Cichocki N."/>
            <person name="Clum A."/>
            <person name="Dockter R.B."/>
            <person name="Fauchery L."/>
            <person name="Guy J."/>
            <person name="Iotti M."/>
            <person name="Le Tacon F."/>
            <person name="Lindquist E.A."/>
            <person name="Lipzen A."/>
            <person name="Malagnac F."/>
            <person name="Mello A."/>
            <person name="Molinier V."/>
            <person name="Miyauchi S."/>
            <person name="Poulain J."/>
            <person name="Riccioni C."/>
            <person name="Rubini A."/>
            <person name="Sitrit Y."/>
            <person name="Splivallo R."/>
            <person name="Traeger S."/>
            <person name="Wang M."/>
            <person name="Zifcakova L."/>
            <person name="Wipf D."/>
            <person name="Zambonelli A."/>
            <person name="Paolocci F."/>
            <person name="Nowrousian M."/>
            <person name="Ottonello S."/>
            <person name="Baldrian P."/>
            <person name="Spatafora J.W."/>
            <person name="Henrissat B."/>
            <person name="Nagy L.G."/>
            <person name="Aury J.M."/>
            <person name="Wincker P."/>
            <person name="Grigoriev I.V."/>
            <person name="Bonfante P."/>
            <person name="Martin F.M."/>
        </authorList>
    </citation>
    <scope>NUCLEOTIDE SEQUENCE [LARGE SCALE GENOMIC DNA]</scope>
    <source>
        <strain evidence="6 7">120613-1</strain>
    </source>
</reference>
<dbReference type="AlphaFoldDB" id="A0A3N4JN73"/>
<feature type="domain" description="F-box" evidence="5">
    <location>
        <begin position="1"/>
        <end position="49"/>
    </location>
</feature>
<evidence type="ECO:0000256" key="1">
    <source>
        <dbReference type="ARBA" id="ARBA00022737"/>
    </source>
</evidence>
<accession>A0A3N4JN73</accession>
<dbReference type="PROSITE" id="PS50088">
    <property type="entry name" value="ANK_REPEAT"/>
    <property type="match status" value="1"/>
</dbReference>
<evidence type="ECO:0000313" key="6">
    <source>
        <dbReference type="EMBL" id="RPA99679.1"/>
    </source>
</evidence>
<dbReference type="Pfam" id="PF12796">
    <property type="entry name" value="Ank_2"/>
    <property type="match status" value="2"/>
</dbReference>
<protein>
    <submittedName>
        <fullName evidence="6">Ankyrin</fullName>
    </submittedName>
</protein>